<evidence type="ECO:0000256" key="4">
    <source>
        <dbReference type="PIRNR" id="PIRNR000124"/>
    </source>
</evidence>
<dbReference type="SMART" id="SM00984">
    <property type="entry name" value="UDPG_MGDP_dh_C"/>
    <property type="match status" value="1"/>
</dbReference>
<dbReference type="SUPFAM" id="SSF51735">
    <property type="entry name" value="NAD(P)-binding Rossmann-fold domains"/>
    <property type="match status" value="1"/>
</dbReference>
<sequence length="450" mass="47656">MRFLPDWESITVSVIGLGYVGSCVAATLTDQGIRVVGVDNDETLVAELAAGHCRFREPGLPDLLARGIASSLLSVTTDYDAVSSTDIVIVAVGTPVRPDGTLVDTQLRGACEELARRIRPGQLVVFKSTVPVGTTRGLVAPLLQGSGLSCGADFGLAFCPERLSEGVALSELRRFPIVIGGWCQDSVDAAAVFWQKSIGVDVVPCGSIEAAELVKLTNNWWVDHNIALANELAQVCARSGVDVLEVIAAANSIPKGEGSVNVLLPSVGVGGSCLTKDPWMLWRSARELGVELRTIPVARTVNDSMPGFTVRLVVEELAKLGKSPETATVAVLGLAFKNDTGDLRATPVAPVVAALRQAGAQVRLYDPLVEAGETEKTFGSGQAESLTEAVRDADCVAVLARHKEFDAVDFAEVRRAAAPSCVVVDGRAYYSRDMIGRLRELGFAYRGIGR</sequence>
<dbReference type="InterPro" id="IPR028359">
    <property type="entry name" value="UDP_ManNAc/GlcNAc_DH"/>
</dbReference>
<reference evidence="6 7" key="1">
    <citation type="submission" date="2024-10" db="EMBL/GenBank/DDBJ databases">
        <title>The Natural Products Discovery Center: Release of the First 8490 Sequenced Strains for Exploring Actinobacteria Biosynthetic Diversity.</title>
        <authorList>
            <person name="Kalkreuter E."/>
            <person name="Kautsar S.A."/>
            <person name="Yang D."/>
            <person name="Bader C.D."/>
            <person name="Teijaro C.N."/>
            <person name="Fluegel L."/>
            <person name="Davis C.M."/>
            <person name="Simpson J.R."/>
            <person name="Lauterbach L."/>
            <person name="Steele A.D."/>
            <person name="Gui C."/>
            <person name="Meng S."/>
            <person name="Li G."/>
            <person name="Viehrig K."/>
            <person name="Ye F."/>
            <person name="Su P."/>
            <person name="Kiefer A.F."/>
            <person name="Nichols A."/>
            <person name="Cepeda A.J."/>
            <person name="Yan W."/>
            <person name="Fan B."/>
            <person name="Jiang Y."/>
            <person name="Adhikari A."/>
            <person name="Zheng C.-J."/>
            <person name="Schuster L."/>
            <person name="Cowan T.M."/>
            <person name="Smanski M.J."/>
            <person name="Chevrette M.G."/>
            <person name="De Carvalho L.P.S."/>
            <person name="Shen B."/>
        </authorList>
    </citation>
    <scope>NUCLEOTIDE SEQUENCE [LARGE SCALE GENOMIC DNA]</scope>
    <source>
        <strain evidence="6 7">NPDC049503</strain>
    </source>
</reference>
<comment type="caution">
    <text evidence="6">The sequence shown here is derived from an EMBL/GenBank/DDBJ whole genome shotgun (WGS) entry which is preliminary data.</text>
</comment>
<keyword evidence="2" id="KW-0560">Oxidoreductase</keyword>
<dbReference type="InterPro" id="IPR014027">
    <property type="entry name" value="UDP-Glc/GDP-Man_DH_C"/>
</dbReference>
<dbReference type="InterPro" id="IPR036220">
    <property type="entry name" value="UDP-Glc/GDP-Man_DH_C_sf"/>
</dbReference>
<dbReference type="InterPro" id="IPR036291">
    <property type="entry name" value="NAD(P)-bd_dom_sf"/>
</dbReference>
<keyword evidence="3" id="KW-0520">NAD</keyword>
<evidence type="ECO:0000259" key="5">
    <source>
        <dbReference type="SMART" id="SM00984"/>
    </source>
</evidence>
<name>A0ABW8A9L9_9ACTN</name>
<evidence type="ECO:0000256" key="2">
    <source>
        <dbReference type="ARBA" id="ARBA00023002"/>
    </source>
</evidence>
<dbReference type="Pfam" id="PF00984">
    <property type="entry name" value="UDPG_MGDP_dh"/>
    <property type="match status" value="1"/>
</dbReference>
<dbReference type="EMBL" id="JBITMB010000006">
    <property type="protein sequence ID" value="MFI7443494.1"/>
    <property type="molecule type" value="Genomic_DNA"/>
</dbReference>
<evidence type="ECO:0000313" key="6">
    <source>
        <dbReference type="EMBL" id="MFI7443494.1"/>
    </source>
</evidence>
<dbReference type="InterPro" id="IPR017476">
    <property type="entry name" value="UDP-Glc/GDP-Man"/>
</dbReference>
<gene>
    <name evidence="6" type="ORF">ACIBP5_26285</name>
</gene>
<dbReference type="InterPro" id="IPR014026">
    <property type="entry name" value="UDP-Glc/GDP-Man_DH_dimer"/>
</dbReference>
<dbReference type="SUPFAM" id="SSF48179">
    <property type="entry name" value="6-phosphogluconate dehydrogenase C-terminal domain-like"/>
    <property type="match status" value="1"/>
</dbReference>
<feature type="domain" description="UDP-glucose/GDP-mannose dehydrogenase C-terminal" evidence="5">
    <location>
        <begin position="330"/>
        <end position="432"/>
    </location>
</feature>
<dbReference type="InterPro" id="IPR001732">
    <property type="entry name" value="UDP-Glc/GDP-Man_DH_N"/>
</dbReference>
<comment type="similarity">
    <text evidence="1 4">Belongs to the UDP-glucose/GDP-mannose dehydrogenase family.</text>
</comment>
<organism evidence="6 7">
    <name type="scientific">Nonomuraea indica</name>
    <dbReference type="NCBI Taxonomy" id="1581193"/>
    <lineage>
        <taxon>Bacteria</taxon>
        <taxon>Bacillati</taxon>
        <taxon>Actinomycetota</taxon>
        <taxon>Actinomycetes</taxon>
        <taxon>Streptosporangiales</taxon>
        <taxon>Streptosporangiaceae</taxon>
        <taxon>Nonomuraea</taxon>
    </lineage>
</organism>
<dbReference type="PANTHER" id="PTHR43491:SF2">
    <property type="entry name" value="UDP-N-ACETYL-D-MANNOSAMINE DEHYDROGENASE"/>
    <property type="match status" value="1"/>
</dbReference>
<dbReference type="Gene3D" id="3.40.50.720">
    <property type="entry name" value="NAD(P)-binding Rossmann-like Domain"/>
    <property type="match status" value="2"/>
</dbReference>
<dbReference type="InterPro" id="IPR008927">
    <property type="entry name" value="6-PGluconate_DH-like_C_sf"/>
</dbReference>
<evidence type="ECO:0000256" key="1">
    <source>
        <dbReference type="ARBA" id="ARBA00006601"/>
    </source>
</evidence>
<evidence type="ECO:0000256" key="3">
    <source>
        <dbReference type="ARBA" id="ARBA00023027"/>
    </source>
</evidence>
<keyword evidence="7" id="KW-1185">Reference proteome</keyword>
<dbReference type="PANTHER" id="PTHR43491">
    <property type="entry name" value="UDP-N-ACETYL-D-MANNOSAMINE DEHYDROGENASE"/>
    <property type="match status" value="1"/>
</dbReference>
<dbReference type="RefSeq" id="WP_397023667.1">
    <property type="nucleotide sequence ID" value="NZ_JBITMB010000006.1"/>
</dbReference>
<evidence type="ECO:0000313" key="7">
    <source>
        <dbReference type="Proteomes" id="UP001612928"/>
    </source>
</evidence>
<dbReference type="NCBIfam" id="TIGR03026">
    <property type="entry name" value="NDP-sugDHase"/>
    <property type="match status" value="1"/>
</dbReference>
<dbReference type="Pfam" id="PF03721">
    <property type="entry name" value="UDPG_MGDP_dh_N"/>
    <property type="match status" value="1"/>
</dbReference>
<dbReference type="PIRSF" id="PIRSF000124">
    <property type="entry name" value="UDPglc_GDPman_dh"/>
    <property type="match status" value="1"/>
</dbReference>
<dbReference type="SUPFAM" id="SSF52413">
    <property type="entry name" value="UDP-glucose/GDP-mannose dehydrogenase C-terminal domain"/>
    <property type="match status" value="1"/>
</dbReference>
<dbReference type="Pfam" id="PF03720">
    <property type="entry name" value="UDPG_MGDP_dh_C"/>
    <property type="match status" value="1"/>
</dbReference>
<dbReference type="Proteomes" id="UP001612928">
    <property type="component" value="Unassembled WGS sequence"/>
</dbReference>
<proteinExistence type="inferred from homology"/>
<protein>
    <submittedName>
        <fullName evidence="6">Nucleotide sugar dehydrogenase</fullName>
    </submittedName>
</protein>
<accession>A0ABW8A9L9</accession>
<dbReference type="PIRSF" id="PIRSF500136">
    <property type="entry name" value="UDP_ManNAc_DH"/>
    <property type="match status" value="1"/>
</dbReference>